<evidence type="ECO:0000256" key="1">
    <source>
        <dbReference type="SAM" id="MobiDB-lite"/>
    </source>
</evidence>
<dbReference type="PANTHER" id="PTHR36009">
    <property type="match status" value="1"/>
</dbReference>
<keyword evidence="5" id="KW-1185">Reference proteome</keyword>
<protein>
    <submittedName>
        <fullName evidence="4">Uncharacterized protein</fullName>
    </submittedName>
</protein>
<dbReference type="Proteomes" id="UP001165060">
    <property type="component" value="Unassembled WGS sequence"/>
</dbReference>
<keyword evidence="2" id="KW-1133">Transmembrane helix</keyword>
<name>A0ABQ6MGC3_9STRA</name>
<feature type="region of interest" description="Disordered" evidence="1">
    <location>
        <begin position="45"/>
        <end position="65"/>
    </location>
</feature>
<proteinExistence type="predicted"/>
<feature type="transmembrane region" description="Helical" evidence="2">
    <location>
        <begin position="120"/>
        <end position="142"/>
    </location>
</feature>
<feature type="transmembrane region" description="Helical" evidence="2">
    <location>
        <begin position="70"/>
        <end position="91"/>
    </location>
</feature>
<feature type="transmembrane region" description="Helical" evidence="2">
    <location>
        <begin position="154"/>
        <end position="172"/>
    </location>
</feature>
<comment type="caution">
    <text evidence="4">The sequence shown here is derived from an EMBL/GenBank/DDBJ whole genome shotgun (WGS) entry which is preliminary data.</text>
</comment>
<evidence type="ECO:0000256" key="3">
    <source>
        <dbReference type="SAM" id="SignalP"/>
    </source>
</evidence>
<dbReference type="EMBL" id="BRYB01000221">
    <property type="protein sequence ID" value="GMI25558.1"/>
    <property type="molecule type" value="Genomic_DNA"/>
</dbReference>
<feature type="compositionally biased region" description="Low complexity" evidence="1">
    <location>
        <begin position="45"/>
        <end position="60"/>
    </location>
</feature>
<evidence type="ECO:0000313" key="5">
    <source>
        <dbReference type="Proteomes" id="UP001165060"/>
    </source>
</evidence>
<feature type="signal peptide" evidence="3">
    <location>
        <begin position="1"/>
        <end position="19"/>
    </location>
</feature>
<evidence type="ECO:0000313" key="4">
    <source>
        <dbReference type="EMBL" id="GMI25558.1"/>
    </source>
</evidence>
<keyword evidence="3" id="KW-0732">Signal</keyword>
<dbReference type="PANTHER" id="PTHR36009:SF3">
    <property type="entry name" value="TRANSMEMBRANE PROTEIN"/>
    <property type="match status" value="1"/>
</dbReference>
<sequence>MFPRLAIAAILALALPASSFLAPAPVRTSSPAVARSRELFEPTRAPTSFSSTFPTSLLASPSPPPPSPTFSIDPLLLTVWNFLLFFAFVLAPGELGSAKDSELISTLLSNPITGGDANRLWFCVWNCFAIAPLTLAFLYLPLRSRSSLLPAAPFLWGSAVLGYFALGPYAVLRNSEKAAPPPPPPPAPKKPLLPFLPAPPSPAPPPASPPLPARYESNGVFDSRIFAGASFLLALSIPFTSGLLPELLSGAPVVPDFVSLVSSSRFVSVASLDIAILTALAASLIPEDLALRRGGASLPSDRLVAAATLLLPVLGQALYVAARPPLPSARGPLEFRRSGSSRLFAAGPGEEDPLQDPLSDRFKHKVHALMGDYDPPEEVPNTDAAAGNILSALTCWPAKVEFVAVGRTGVGERVRAAVGRGGGEGWRIESKGELYEKVVFQKEMENAGEVTAMHELIDAVEGVKFKY</sequence>
<organism evidence="4 5">
    <name type="scientific">Tetraparma gracilis</name>
    <dbReference type="NCBI Taxonomy" id="2962635"/>
    <lineage>
        <taxon>Eukaryota</taxon>
        <taxon>Sar</taxon>
        <taxon>Stramenopiles</taxon>
        <taxon>Ochrophyta</taxon>
        <taxon>Bolidophyceae</taxon>
        <taxon>Parmales</taxon>
        <taxon>Triparmaceae</taxon>
        <taxon>Tetraparma</taxon>
    </lineage>
</organism>
<keyword evidence="2" id="KW-0812">Transmembrane</keyword>
<accession>A0ABQ6MGC3</accession>
<feature type="compositionally biased region" description="Pro residues" evidence="1">
    <location>
        <begin position="179"/>
        <end position="209"/>
    </location>
</feature>
<feature type="chain" id="PRO_5045710420" evidence="3">
    <location>
        <begin position="20"/>
        <end position="467"/>
    </location>
</feature>
<feature type="region of interest" description="Disordered" evidence="1">
    <location>
        <begin position="177"/>
        <end position="209"/>
    </location>
</feature>
<keyword evidence="2" id="KW-0472">Membrane</keyword>
<evidence type="ECO:0000256" key="2">
    <source>
        <dbReference type="SAM" id="Phobius"/>
    </source>
</evidence>
<reference evidence="4 5" key="1">
    <citation type="journal article" date="2023" name="Commun. Biol.">
        <title>Genome analysis of Parmales, the sister group of diatoms, reveals the evolutionary specialization of diatoms from phago-mixotrophs to photoautotrophs.</title>
        <authorList>
            <person name="Ban H."/>
            <person name="Sato S."/>
            <person name="Yoshikawa S."/>
            <person name="Yamada K."/>
            <person name="Nakamura Y."/>
            <person name="Ichinomiya M."/>
            <person name="Sato N."/>
            <person name="Blanc-Mathieu R."/>
            <person name="Endo H."/>
            <person name="Kuwata A."/>
            <person name="Ogata H."/>
        </authorList>
    </citation>
    <scope>NUCLEOTIDE SEQUENCE [LARGE SCALE GENOMIC DNA]</scope>
</reference>
<gene>
    <name evidence="4" type="ORF">TeGR_g5188</name>
</gene>